<name>A0AAV3UPM2_9EURY</name>
<dbReference type="Gene3D" id="3.20.20.150">
    <property type="entry name" value="Divalent-metal-dependent TIM barrel enzymes"/>
    <property type="match status" value="1"/>
</dbReference>
<proteinExistence type="predicted"/>
<dbReference type="Pfam" id="PF01261">
    <property type="entry name" value="AP_endonuc_2"/>
    <property type="match status" value="1"/>
</dbReference>
<keyword evidence="3" id="KW-1185">Reference proteome</keyword>
<dbReference type="GeneID" id="68616501"/>
<protein>
    <submittedName>
        <fullName evidence="2">Sugar phosphate isomerase/epimerase</fullName>
    </submittedName>
</protein>
<dbReference type="RefSeq" id="WP_227777870.1">
    <property type="nucleotide sequence ID" value="NZ_BAABKX010000022.1"/>
</dbReference>
<evidence type="ECO:0000313" key="2">
    <source>
        <dbReference type="EMBL" id="GAA5061979.1"/>
    </source>
</evidence>
<feature type="domain" description="Xylose isomerase-like TIM barrel" evidence="1">
    <location>
        <begin position="22"/>
        <end position="247"/>
    </location>
</feature>
<comment type="caution">
    <text evidence="2">The sequence shown here is derived from an EMBL/GenBank/DDBJ whole genome shotgun (WGS) entry which is preliminary data.</text>
</comment>
<dbReference type="AlphaFoldDB" id="A0AAV3UPM2"/>
<gene>
    <name evidence="2" type="ORF">GCM10025751_48650</name>
</gene>
<dbReference type="PANTHER" id="PTHR12110:SF41">
    <property type="entry name" value="INOSOSE DEHYDRATASE"/>
    <property type="match status" value="1"/>
</dbReference>
<dbReference type="InterPro" id="IPR013022">
    <property type="entry name" value="Xyl_isomerase-like_TIM-brl"/>
</dbReference>
<dbReference type="InterPro" id="IPR036237">
    <property type="entry name" value="Xyl_isomerase-like_sf"/>
</dbReference>
<evidence type="ECO:0000259" key="1">
    <source>
        <dbReference type="Pfam" id="PF01261"/>
    </source>
</evidence>
<dbReference type="SUPFAM" id="SSF51658">
    <property type="entry name" value="Xylose isomerase-like"/>
    <property type="match status" value="1"/>
</dbReference>
<dbReference type="EMBL" id="BAABKX010000022">
    <property type="protein sequence ID" value="GAA5061979.1"/>
    <property type="molecule type" value="Genomic_DNA"/>
</dbReference>
<dbReference type="PANTHER" id="PTHR12110">
    <property type="entry name" value="HYDROXYPYRUVATE ISOMERASE"/>
    <property type="match status" value="1"/>
</dbReference>
<sequence>MVQTAINVYSIRDLDASVEEVIDRVSNAGYDGIQFSGRHTPLNADPTTIREKLAETGLETTGAHISVDDIENRIKKALSAYEPLDVNDAVIPHLPAEDFESAAAVEETAARLSSLSRTLDEIDWRLHYHNHEHEFIELADGLTGFEALIERTDIGIELDVGWAHYAGRSPIDLIETHGDRMPLIHMKDVDESAPRNECFREIGEGDVDMNGCAVAAREAGAEWLIYEYDTPTDPARSIKVGAEYLNSI</sequence>
<dbReference type="InterPro" id="IPR050312">
    <property type="entry name" value="IolE/XylAMocC-like"/>
</dbReference>
<dbReference type="Proteomes" id="UP001501729">
    <property type="component" value="Unassembled WGS sequence"/>
</dbReference>
<dbReference type="GO" id="GO:0016853">
    <property type="term" value="F:isomerase activity"/>
    <property type="evidence" value="ECO:0007669"/>
    <property type="project" value="UniProtKB-KW"/>
</dbReference>
<keyword evidence="2" id="KW-0413">Isomerase</keyword>
<organism evidence="2 3">
    <name type="scientific">Haladaptatus pallidirubidus</name>
    <dbReference type="NCBI Taxonomy" id="1008152"/>
    <lineage>
        <taxon>Archaea</taxon>
        <taxon>Methanobacteriati</taxon>
        <taxon>Methanobacteriota</taxon>
        <taxon>Stenosarchaea group</taxon>
        <taxon>Halobacteria</taxon>
        <taxon>Halobacteriales</taxon>
        <taxon>Haladaptataceae</taxon>
        <taxon>Haladaptatus</taxon>
    </lineage>
</organism>
<reference evidence="2 3" key="1">
    <citation type="journal article" date="2019" name="Int. J. Syst. Evol. Microbiol.">
        <title>The Global Catalogue of Microorganisms (GCM) 10K type strain sequencing project: providing services to taxonomists for standard genome sequencing and annotation.</title>
        <authorList>
            <consortium name="The Broad Institute Genomics Platform"/>
            <consortium name="The Broad Institute Genome Sequencing Center for Infectious Disease"/>
            <person name="Wu L."/>
            <person name="Ma J."/>
        </authorList>
    </citation>
    <scope>NUCLEOTIDE SEQUENCE [LARGE SCALE GENOMIC DNA]</scope>
    <source>
        <strain evidence="2 3">JCM 17504</strain>
    </source>
</reference>
<evidence type="ECO:0000313" key="3">
    <source>
        <dbReference type="Proteomes" id="UP001501729"/>
    </source>
</evidence>
<accession>A0AAV3UPM2</accession>